<dbReference type="PANTHER" id="PTHR30005">
    <property type="entry name" value="EXOPOLYPHOSPHATASE"/>
    <property type="match status" value="1"/>
</dbReference>
<dbReference type="Gene3D" id="3.30.420.150">
    <property type="entry name" value="Exopolyphosphatase. Domain 2"/>
    <property type="match status" value="1"/>
</dbReference>
<name>A0A9D1A1I4_9ACTN</name>
<dbReference type="EMBL" id="DVGB01000044">
    <property type="protein sequence ID" value="HIR01348.1"/>
    <property type="molecule type" value="Genomic_DNA"/>
</dbReference>
<reference evidence="2" key="1">
    <citation type="submission" date="2020-10" db="EMBL/GenBank/DDBJ databases">
        <authorList>
            <person name="Gilroy R."/>
        </authorList>
    </citation>
    <scope>NUCLEOTIDE SEQUENCE</scope>
    <source>
        <strain evidence="2">ChiGjej1B1-2707</strain>
    </source>
</reference>
<dbReference type="SUPFAM" id="SSF53067">
    <property type="entry name" value="Actin-like ATPase domain"/>
    <property type="match status" value="2"/>
</dbReference>
<organism evidence="2 3">
    <name type="scientific">Candidatus Aveggerthella stercoripullorum</name>
    <dbReference type="NCBI Taxonomy" id="2840688"/>
    <lineage>
        <taxon>Bacteria</taxon>
        <taxon>Bacillati</taxon>
        <taxon>Actinomycetota</taxon>
        <taxon>Coriobacteriia</taxon>
        <taxon>Eggerthellales</taxon>
        <taxon>Eggerthellaceae</taxon>
        <taxon>Eggerthellaceae incertae sedis</taxon>
        <taxon>Candidatus Aveggerthella</taxon>
    </lineage>
</organism>
<proteinExistence type="predicted"/>
<dbReference type="InterPro" id="IPR043129">
    <property type="entry name" value="ATPase_NBD"/>
</dbReference>
<dbReference type="CDD" id="cd24054">
    <property type="entry name" value="ASKHA_NBD_AaPPX-GppA_MtPPX2-like"/>
    <property type="match status" value="1"/>
</dbReference>
<dbReference type="InterPro" id="IPR050273">
    <property type="entry name" value="GppA/Ppx_hydrolase"/>
</dbReference>
<accession>A0A9D1A1I4</accession>
<reference evidence="2" key="2">
    <citation type="journal article" date="2021" name="PeerJ">
        <title>Extensive microbial diversity within the chicken gut microbiome revealed by metagenomics and culture.</title>
        <authorList>
            <person name="Gilroy R."/>
            <person name="Ravi A."/>
            <person name="Getino M."/>
            <person name="Pursley I."/>
            <person name="Horton D.L."/>
            <person name="Alikhan N.F."/>
            <person name="Baker D."/>
            <person name="Gharbi K."/>
            <person name="Hall N."/>
            <person name="Watson M."/>
            <person name="Adriaenssens E.M."/>
            <person name="Foster-Nyarko E."/>
            <person name="Jarju S."/>
            <person name="Secka A."/>
            <person name="Antonio M."/>
            <person name="Oren A."/>
            <person name="Chaudhuri R.R."/>
            <person name="La Ragione R."/>
            <person name="Hildebrand F."/>
            <person name="Pallen M.J."/>
        </authorList>
    </citation>
    <scope>NUCLEOTIDE SEQUENCE</scope>
    <source>
        <strain evidence="2">ChiGjej1B1-2707</strain>
    </source>
</reference>
<gene>
    <name evidence="2" type="ORF">IAA69_03705</name>
</gene>
<evidence type="ECO:0000313" key="3">
    <source>
        <dbReference type="Proteomes" id="UP000824261"/>
    </source>
</evidence>
<dbReference type="Proteomes" id="UP000824261">
    <property type="component" value="Unassembled WGS sequence"/>
</dbReference>
<feature type="domain" description="Ppx/GppA phosphatase N-terminal" evidence="1">
    <location>
        <begin position="25"/>
        <end position="320"/>
    </location>
</feature>
<sequence length="328" mass="35193">MPGLNESCAQRFAAIDIGTVTCRLLVADVDASGVHEVRRAHAITNLGEGVASSGVLLPAAMQRVDEQMLRFLDIIDECRDGIQGGIPLTAVATSAARDARNADEFTALLKKRGIELSVIPGEREAELSFKGASSSFPPVPLFVVDVGGGSTEIIAGQAGQAPQFRRSFDIGCRRVTELFLHDDPPAREELERARSWALGTFVPFFQTVREAGFKGQTMAAVAGTATSVVAMHLRLEHYDPRRVHLSVIDRETLDALERSTAAMPLAKRRTIPGLEPDRAPVIVAGLVILQAVLDAAGMESFTVSETDILHGIILDASLRHGKQDAPTV</sequence>
<dbReference type="AlphaFoldDB" id="A0A9D1A1I4"/>
<protein>
    <submittedName>
        <fullName evidence="2">Ppx/GppA family phosphatase</fullName>
    </submittedName>
</protein>
<dbReference type="Gene3D" id="3.30.420.40">
    <property type="match status" value="1"/>
</dbReference>
<dbReference type="Pfam" id="PF02541">
    <property type="entry name" value="Ppx-GppA"/>
    <property type="match status" value="1"/>
</dbReference>
<dbReference type="GO" id="GO:0016462">
    <property type="term" value="F:pyrophosphatase activity"/>
    <property type="evidence" value="ECO:0007669"/>
    <property type="project" value="TreeGrafter"/>
</dbReference>
<evidence type="ECO:0000259" key="1">
    <source>
        <dbReference type="Pfam" id="PF02541"/>
    </source>
</evidence>
<dbReference type="InterPro" id="IPR003695">
    <property type="entry name" value="Ppx_GppA_N"/>
</dbReference>
<evidence type="ECO:0000313" key="2">
    <source>
        <dbReference type="EMBL" id="HIR01348.1"/>
    </source>
</evidence>
<dbReference type="PANTHER" id="PTHR30005:SF13">
    <property type="entry name" value="EXOPOLYPHOSPHATASE 2"/>
    <property type="match status" value="1"/>
</dbReference>
<comment type="caution">
    <text evidence="2">The sequence shown here is derived from an EMBL/GenBank/DDBJ whole genome shotgun (WGS) entry which is preliminary data.</text>
</comment>